<keyword evidence="1" id="KW-1133">Transmembrane helix</keyword>
<accession>A0A183H2P1</accession>
<evidence type="ECO:0000313" key="3">
    <source>
        <dbReference type="Proteomes" id="UP000267606"/>
    </source>
</evidence>
<gene>
    <name evidence="2" type="ORF">OFLC_LOCUS1751</name>
</gene>
<organism evidence="4">
    <name type="scientific">Onchocerca flexuosa</name>
    <dbReference type="NCBI Taxonomy" id="387005"/>
    <lineage>
        <taxon>Eukaryota</taxon>
        <taxon>Metazoa</taxon>
        <taxon>Ecdysozoa</taxon>
        <taxon>Nematoda</taxon>
        <taxon>Chromadorea</taxon>
        <taxon>Rhabditida</taxon>
        <taxon>Spirurina</taxon>
        <taxon>Spiruromorpha</taxon>
        <taxon>Filarioidea</taxon>
        <taxon>Onchocercidae</taxon>
        <taxon>Onchocerca</taxon>
    </lineage>
</organism>
<feature type="transmembrane region" description="Helical" evidence="1">
    <location>
        <begin position="183"/>
        <end position="204"/>
    </location>
</feature>
<protein>
    <submittedName>
        <fullName evidence="4">MSP domain-containing protein</fullName>
    </submittedName>
</protein>
<evidence type="ECO:0000313" key="2">
    <source>
        <dbReference type="EMBL" id="VDO30657.1"/>
    </source>
</evidence>
<reference evidence="4" key="1">
    <citation type="submission" date="2016-06" db="UniProtKB">
        <authorList>
            <consortium name="WormBaseParasite"/>
        </authorList>
    </citation>
    <scope>IDENTIFICATION</scope>
</reference>
<keyword evidence="3" id="KW-1185">Reference proteome</keyword>
<dbReference type="AlphaFoldDB" id="A0A183H2P1"/>
<keyword evidence="1" id="KW-0812">Transmembrane</keyword>
<dbReference type="WBParaSite" id="OFLC_0000175001-mRNA-1">
    <property type="protein sequence ID" value="OFLC_0000175001-mRNA-1"/>
    <property type="gene ID" value="OFLC_0000175001"/>
</dbReference>
<evidence type="ECO:0000256" key="1">
    <source>
        <dbReference type="SAM" id="Phobius"/>
    </source>
</evidence>
<evidence type="ECO:0000313" key="4">
    <source>
        <dbReference type="WBParaSite" id="OFLC_0000175001-mRNA-1"/>
    </source>
</evidence>
<dbReference type="Proteomes" id="UP000267606">
    <property type="component" value="Unassembled WGS sequence"/>
</dbReference>
<sequence length="239" mass="27043">MKNTLLYTKLMKGEEHLTNEISGDAPAVTSDTEIPELDLLKNCLMNVELGEAQYDEDKRLMLSKLIYKPNKELLVTWNLISRQELEELMPKKDAEILIHRKGKRCKVSCTIKKTSLNRKYRGYRTIRRTSISGTKESSTQDEMLTHETEDGGSLRNLQFEEAENSFARVSTKPDKKAGSLADVVVITLPTVAIAIGTIAAIAKIPRDEKRKRLRKSGWYDAILYFSKQCVVDGFVSKTG</sequence>
<proteinExistence type="predicted"/>
<keyword evidence="1" id="KW-0472">Membrane</keyword>
<dbReference type="EMBL" id="UZAJ01000882">
    <property type="protein sequence ID" value="VDO30657.1"/>
    <property type="molecule type" value="Genomic_DNA"/>
</dbReference>
<name>A0A183H2P1_9BILA</name>
<reference evidence="2 3" key="2">
    <citation type="submission" date="2018-11" db="EMBL/GenBank/DDBJ databases">
        <authorList>
            <consortium name="Pathogen Informatics"/>
        </authorList>
    </citation>
    <scope>NUCLEOTIDE SEQUENCE [LARGE SCALE GENOMIC DNA]</scope>
</reference>